<sequence>MKSLASSPLSPPHGSALLSLEESLTQVQELRAWREVERQSLCKIFERAYQQWCSEWGLPVPKGANAPQVQVLDARVDHIAPSPKPPAALAAWMFMEPAASRSTSSMATELAQQAWSAWLERIQALTGSAHKPPSVAANGPAPLQGAWSGALRITFPVATTTWEWVLTASTVEEMLKQHQALASPQVTQLVHTPLVPLAEAMRDHQLQVCVELDGATLSLGQLQTLTAGDIVALDHLLDQPARMALALPKPGADRASLCSAWLGQVQGQMAAQLGPQISKNP</sequence>
<keyword evidence="2" id="KW-1185">Reference proteome</keyword>
<protein>
    <recommendedName>
        <fullName evidence="3">Flagellar motor switch protein FliN-like C-terminal domain-containing protein</fullName>
    </recommendedName>
</protein>
<dbReference type="Proteomes" id="UP001562178">
    <property type="component" value="Unassembled WGS sequence"/>
</dbReference>
<evidence type="ECO:0000313" key="2">
    <source>
        <dbReference type="Proteomes" id="UP001562178"/>
    </source>
</evidence>
<comment type="caution">
    <text evidence="1">The sequence shown here is derived from an EMBL/GenBank/DDBJ whole genome shotgun (WGS) entry which is preliminary data.</text>
</comment>
<evidence type="ECO:0008006" key="3">
    <source>
        <dbReference type="Google" id="ProtNLM"/>
    </source>
</evidence>
<dbReference type="EMBL" id="JBGBDC010000004">
    <property type="protein sequence ID" value="MEY2251493.1"/>
    <property type="molecule type" value="Genomic_DNA"/>
</dbReference>
<dbReference type="Gene3D" id="2.30.330.10">
    <property type="entry name" value="SpoA-like"/>
    <property type="match status" value="1"/>
</dbReference>
<proteinExistence type="predicted"/>
<evidence type="ECO:0000313" key="1">
    <source>
        <dbReference type="EMBL" id="MEY2251493.1"/>
    </source>
</evidence>
<dbReference type="InterPro" id="IPR036429">
    <property type="entry name" value="SpoA-like_sf"/>
</dbReference>
<name>A0ABV4B2E4_9BURK</name>
<reference evidence="1 2" key="1">
    <citation type="journal article" date="2016" name="Int. J. Syst. Evol. Microbiol.">
        <title>Description of Comamonas sediminis sp. nov., isolated from lagoon sediments.</title>
        <authorList>
            <person name="Subhash Y."/>
            <person name="Bang J.J."/>
            <person name="You T.H."/>
            <person name="Lee S.S."/>
        </authorList>
    </citation>
    <scope>NUCLEOTIDE SEQUENCE [LARGE SCALE GENOMIC DNA]</scope>
    <source>
        <strain evidence="1 2">JCM 31169</strain>
    </source>
</reference>
<accession>A0ABV4B2E4</accession>
<dbReference type="RefSeq" id="WP_369459935.1">
    <property type="nucleotide sequence ID" value="NZ_JBGBDC010000004.1"/>
</dbReference>
<gene>
    <name evidence="1" type="ORF">AB7A72_10800</name>
</gene>
<dbReference type="SUPFAM" id="SSF101801">
    <property type="entry name" value="Surface presentation of antigens (SPOA)"/>
    <property type="match status" value="1"/>
</dbReference>
<organism evidence="1 2">
    <name type="scientific">Comamonas sediminis</name>
    <dbReference type="NCBI Taxonomy" id="1783360"/>
    <lineage>
        <taxon>Bacteria</taxon>
        <taxon>Pseudomonadati</taxon>
        <taxon>Pseudomonadota</taxon>
        <taxon>Betaproteobacteria</taxon>
        <taxon>Burkholderiales</taxon>
        <taxon>Comamonadaceae</taxon>
        <taxon>Comamonas</taxon>
    </lineage>
</organism>